<feature type="signal peptide" evidence="2">
    <location>
        <begin position="1"/>
        <end position="26"/>
    </location>
</feature>
<dbReference type="EMBL" id="CP053708">
    <property type="protein sequence ID" value="QKE91716.1"/>
    <property type="molecule type" value="Genomic_DNA"/>
</dbReference>
<dbReference type="PANTHER" id="PTHR33619:SF3">
    <property type="entry name" value="POLYSACCHARIDE EXPORT PROTEIN GFCE-RELATED"/>
    <property type="match status" value="1"/>
</dbReference>
<dbReference type="KEGG" id="lck:HN018_18255"/>
<dbReference type="Gene3D" id="3.30.1950.10">
    <property type="entry name" value="wza like domain"/>
    <property type="match status" value="1"/>
</dbReference>
<dbReference type="Gene3D" id="3.10.560.10">
    <property type="entry name" value="Outer membrane lipoprotein wza domain like"/>
    <property type="match status" value="1"/>
</dbReference>
<evidence type="ECO:0000313" key="6">
    <source>
        <dbReference type="Proteomes" id="UP000500767"/>
    </source>
</evidence>
<name>A0A6M8HTW0_9PROT</name>
<dbReference type="GO" id="GO:0015159">
    <property type="term" value="F:polysaccharide transmembrane transporter activity"/>
    <property type="evidence" value="ECO:0007669"/>
    <property type="project" value="InterPro"/>
</dbReference>
<evidence type="ECO:0000313" key="5">
    <source>
        <dbReference type="EMBL" id="QKE91716.1"/>
    </source>
</evidence>
<dbReference type="PANTHER" id="PTHR33619">
    <property type="entry name" value="POLYSACCHARIDE EXPORT PROTEIN GFCE-RELATED"/>
    <property type="match status" value="1"/>
</dbReference>
<evidence type="ECO:0000256" key="2">
    <source>
        <dbReference type="SAM" id="SignalP"/>
    </source>
</evidence>
<dbReference type="InterPro" id="IPR019554">
    <property type="entry name" value="Soluble_ligand-bd"/>
</dbReference>
<dbReference type="InterPro" id="IPR003715">
    <property type="entry name" value="Poly_export_N"/>
</dbReference>
<evidence type="ECO:0000259" key="3">
    <source>
        <dbReference type="Pfam" id="PF02563"/>
    </source>
</evidence>
<dbReference type="Proteomes" id="UP000500767">
    <property type="component" value="Chromosome"/>
</dbReference>
<dbReference type="RefSeq" id="WP_171835333.1">
    <property type="nucleotide sequence ID" value="NZ_CP053708.1"/>
</dbReference>
<dbReference type="PROSITE" id="PS51257">
    <property type="entry name" value="PROKAR_LIPOPROTEIN"/>
    <property type="match status" value="1"/>
</dbReference>
<keyword evidence="6" id="KW-1185">Reference proteome</keyword>
<organism evidence="5 6">
    <name type="scientific">Lichenicola cladoniae</name>
    <dbReference type="NCBI Taxonomy" id="1484109"/>
    <lineage>
        <taxon>Bacteria</taxon>
        <taxon>Pseudomonadati</taxon>
        <taxon>Pseudomonadota</taxon>
        <taxon>Alphaproteobacteria</taxon>
        <taxon>Acetobacterales</taxon>
        <taxon>Acetobacteraceae</taxon>
        <taxon>Lichenicola</taxon>
    </lineage>
</organism>
<dbReference type="InterPro" id="IPR049712">
    <property type="entry name" value="Poly_export"/>
</dbReference>
<gene>
    <name evidence="5" type="ORF">HN018_18255</name>
</gene>
<proteinExistence type="predicted"/>
<evidence type="ECO:0000259" key="4">
    <source>
        <dbReference type="Pfam" id="PF10531"/>
    </source>
</evidence>
<evidence type="ECO:0000256" key="1">
    <source>
        <dbReference type="ARBA" id="ARBA00022729"/>
    </source>
</evidence>
<dbReference type="AlphaFoldDB" id="A0A6M8HTW0"/>
<protein>
    <submittedName>
        <fullName evidence="5">Polysaccharide export protein</fullName>
    </submittedName>
</protein>
<dbReference type="Pfam" id="PF10531">
    <property type="entry name" value="SLBB"/>
    <property type="match status" value="1"/>
</dbReference>
<feature type="chain" id="PRO_5026836741" evidence="2">
    <location>
        <begin position="27"/>
        <end position="192"/>
    </location>
</feature>
<accession>A0A6M8HTW0</accession>
<reference evidence="5 6" key="1">
    <citation type="journal article" date="2014" name="World J. Microbiol. Biotechnol.">
        <title>Biodiversity and physiological characteristics of Antarctic and Arctic lichens-associated bacteria.</title>
        <authorList>
            <person name="Lee Y.M."/>
            <person name="Kim E.H."/>
            <person name="Lee H.K."/>
            <person name="Hong S.G."/>
        </authorList>
    </citation>
    <scope>NUCLEOTIDE SEQUENCE [LARGE SCALE GENOMIC DNA]</scope>
    <source>
        <strain evidence="5 6">PAMC 26569</strain>
    </source>
</reference>
<feature type="domain" description="Soluble ligand binding" evidence="4">
    <location>
        <begin position="121"/>
        <end position="166"/>
    </location>
</feature>
<keyword evidence="1 2" id="KW-0732">Signal</keyword>
<dbReference type="Pfam" id="PF02563">
    <property type="entry name" value="Poly_export"/>
    <property type="match status" value="1"/>
</dbReference>
<sequence length="192" mass="21126">MARSSNTRIRQASLATLVLVTLGACSQGASLPLLPPYDPHNYQLGVEDQIRVITYGQDQLSTDFAVNEHGTVTVPLLGDLQAQGLTTAEFAAEMAAELEKKHLLRHPNVSVEVSAYRPLAILGEVVKPSQYAYQPSMTLLMAVALAGGYTYRAVEDYAYVERHDGEHVTIGRLLPQSYVKPGDVIKIYERHF</sequence>
<feature type="domain" description="Polysaccharide export protein N-terminal" evidence="3">
    <location>
        <begin position="38"/>
        <end position="113"/>
    </location>
</feature>